<organism evidence="2 3">
    <name type="scientific">Solanum verrucosum</name>
    <dbReference type="NCBI Taxonomy" id="315347"/>
    <lineage>
        <taxon>Eukaryota</taxon>
        <taxon>Viridiplantae</taxon>
        <taxon>Streptophyta</taxon>
        <taxon>Embryophyta</taxon>
        <taxon>Tracheophyta</taxon>
        <taxon>Spermatophyta</taxon>
        <taxon>Magnoliopsida</taxon>
        <taxon>eudicotyledons</taxon>
        <taxon>Gunneridae</taxon>
        <taxon>Pentapetalae</taxon>
        <taxon>asterids</taxon>
        <taxon>lamiids</taxon>
        <taxon>Solanales</taxon>
        <taxon>Solanaceae</taxon>
        <taxon>Solanoideae</taxon>
        <taxon>Solaneae</taxon>
        <taxon>Solanum</taxon>
    </lineage>
</organism>
<keyword evidence="3" id="KW-1185">Reference proteome</keyword>
<feature type="compositionally biased region" description="Polar residues" evidence="1">
    <location>
        <begin position="83"/>
        <end position="98"/>
    </location>
</feature>
<protein>
    <submittedName>
        <fullName evidence="2">Uncharacterized protein</fullName>
    </submittedName>
</protein>
<dbReference type="EMBL" id="CP133613">
    <property type="protein sequence ID" value="WMV13843.1"/>
    <property type="molecule type" value="Genomic_DNA"/>
</dbReference>
<name>A0AAF0PZE8_SOLVR</name>
<feature type="region of interest" description="Disordered" evidence="1">
    <location>
        <begin position="75"/>
        <end position="121"/>
    </location>
</feature>
<proteinExistence type="predicted"/>
<gene>
    <name evidence="2" type="ORF">MTR67_007228</name>
</gene>
<accession>A0AAF0PZE8</accession>
<feature type="compositionally biased region" description="Polar residues" evidence="1">
    <location>
        <begin position="109"/>
        <end position="121"/>
    </location>
</feature>
<dbReference type="Proteomes" id="UP001234989">
    <property type="component" value="Chromosome 2"/>
</dbReference>
<evidence type="ECO:0000313" key="3">
    <source>
        <dbReference type="Proteomes" id="UP001234989"/>
    </source>
</evidence>
<evidence type="ECO:0000256" key="1">
    <source>
        <dbReference type="SAM" id="MobiDB-lite"/>
    </source>
</evidence>
<reference evidence="2" key="1">
    <citation type="submission" date="2023-08" db="EMBL/GenBank/DDBJ databases">
        <title>A de novo genome assembly of Solanum verrucosum Schlechtendal, a Mexican diploid species geographically isolated from the other diploid A-genome species in potato relatives.</title>
        <authorList>
            <person name="Hosaka K."/>
        </authorList>
    </citation>
    <scope>NUCLEOTIDE SEQUENCE</scope>
    <source>
        <tissue evidence="2">Young leaves</tissue>
    </source>
</reference>
<dbReference type="AlphaFoldDB" id="A0AAF0PZE8"/>
<sequence>MSVAAYEAKFHALSRYATQLVTTEEERIHLFVKGLNYELQVLSLSIHMTSAGKSVNEVTDFVKKVEGVRRDSQAKALAKKAKNPSNFQGSYSRGSGRSTLAARPIQSAMPASTGNYSRITP</sequence>
<evidence type="ECO:0000313" key="2">
    <source>
        <dbReference type="EMBL" id="WMV13843.1"/>
    </source>
</evidence>